<organism evidence="1 2">
    <name type="scientific">Diphasiastrum complanatum</name>
    <name type="common">Issler's clubmoss</name>
    <name type="synonym">Lycopodium complanatum</name>
    <dbReference type="NCBI Taxonomy" id="34168"/>
    <lineage>
        <taxon>Eukaryota</taxon>
        <taxon>Viridiplantae</taxon>
        <taxon>Streptophyta</taxon>
        <taxon>Embryophyta</taxon>
        <taxon>Tracheophyta</taxon>
        <taxon>Lycopodiopsida</taxon>
        <taxon>Lycopodiales</taxon>
        <taxon>Lycopodiaceae</taxon>
        <taxon>Lycopodioideae</taxon>
        <taxon>Diphasiastrum</taxon>
    </lineage>
</organism>
<evidence type="ECO:0000313" key="1">
    <source>
        <dbReference type="EMBL" id="KAJ7519666.1"/>
    </source>
</evidence>
<dbReference type="EMBL" id="CM055111">
    <property type="protein sequence ID" value="KAJ7519666.1"/>
    <property type="molecule type" value="Genomic_DNA"/>
</dbReference>
<reference evidence="2" key="1">
    <citation type="journal article" date="2024" name="Proc. Natl. Acad. Sci. U.S.A.">
        <title>Extraordinary preservation of gene collinearity over three hundred million years revealed in homosporous lycophytes.</title>
        <authorList>
            <person name="Li C."/>
            <person name="Wickell D."/>
            <person name="Kuo L.Y."/>
            <person name="Chen X."/>
            <person name="Nie B."/>
            <person name="Liao X."/>
            <person name="Peng D."/>
            <person name="Ji J."/>
            <person name="Jenkins J."/>
            <person name="Williams M."/>
            <person name="Shu S."/>
            <person name="Plott C."/>
            <person name="Barry K."/>
            <person name="Rajasekar S."/>
            <person name="Grimwood J."/>
            <person name="Han X."/>
            <person name="Sun S."/>
            <person name="Hou Z."/>
            <person name="He W."/>
            <person name="Dai G."/>
            <person name="Sun C."/>
            <person name="Schmutz J."/>
            <person name="Leebens-Mack J.H."/>
            <person name="Li F.W."/>
            <person name="Wang L."/>
        </authorList>
    </citation>
    <scope>NUCLEOTIDE SEQUENCE [LARGE SCALE GENOMIC DNA]</scope>
    <source>
        <strain evidence="2">cv. PW_Plant_1</strain>
    </source>
</reference>
<gene>
    <name evidence="1" type="ORF">O6H91_20G049600</name>
</gene>
<keyword evidence="2" id="KW-1185">Reference proteome</keyword>
<sequence length="118" mass="13350">MVCKLMEWGCQDSLSLDSAAELASSTKHPSTKGLLKFSSHHPALQRCLSSLPGRTPVLHRRVINLRLEESQHLMDYTMESIHPYGELKLPSSDMDDVMRGHQLLYLKRWPPSPLGSQI</sequence>
<dbReference type="Proteomes" id="UP001162992">
    <property type="component" value="Chromosome 20"/>
</dbReference>
<protein>
    <submittedName>
        <fullName evidence="1">Uncharacterized protein</fullName>
    </submittedName>
</protein>
<proteinExistence type="predicted"/>
<name>A0ACC2AQ81_DIPCM</name>
<accession>A0ACC2AQ81</accession>
<evidence type="ECO:0000313" key="2">
    <source>
        <dbReference type="Proteomes" id="UP001162992"/>
    </source>
</evidence>
<comment type="caution">
    <text evidence="1">The sequence shown here is derived from an EMBL/GenBank/DDBJ whole genome shotgun (WGS) entry which is preliminary data.</text>
</comment>